<keyword evidence="2 3" id="KW-0663">Pyridoxal phosphate</keyword>
<reference evidence="4 5" key="1">
    <citation type="submission" date="2020-04" db="EMBL/GenBank/DDBJ databases">
        <authorList>
            <person name="Hogendoorn C."/>
        </authorList>
    </citation>
    <scope>NUCLEOTIDE SEQUENCE [LARGE SCALE GENOMIC DNA]</scope>
    <source>
        <strain evidence="4">COOX1</strain>
    </source>
</reference>
<dbReference type="SUPFAM" id="SSF53383">
    <property type="entry name" value="PLP-dependent transferases"/>
    <property type="match status" value="1"/>
</dbReference>
<comment type="cofactor">
    <cofactor evidence="1">
        <name>pyridoxal 5'-phosphate</name>
        <dbReference type="ChEBI" id="CHEBI:597326"/>
    </cofactor>
</comment>
<evidence type="ECO:0000256" key="2">
    <source>
        <dbReference type="ARBA" id="ARBA00022898"/>
    </source>
</evidence>
<dbReference type="Pfam" id="PF00202">
    <property type="entry name" value="Aminotran_3"/>
    <property type="match status" value="1"/>
</dbReference>
<protein>
    <submittedName>
        <fullName evidence="4">Glutamate-1-semialdehyde 2,1-aminomutase</fullName>
    </submittedName>
</protein>
<dbReference type="Proteomes" id="UP000502196">
    <property type="component" value="Chromosome"/>
</dbReference>
<dbReference type="AlphaFoldDB" id="A0A6F9E5J1"/>
<accession>A0A6F9E5J1</accession>
<evidence type="ECO:0000256" key="3">
    <source>
        <dbReference type="RuleBase" id="RU003560"/>
    </source>
</evidence>
<dbReference type="InterPro" id="IPR049704">
    <property type="entry name" value="Aminotrans_3_PPA_site"/>
</dbReference>
<dbReference type="PROSITE" id="PS00600">
    <property type="entry name" value="AA_TRANSFER_CLASS_3"/>
    <property type="match status" value="1"/>
</dbReference>
<dbReference type="GO" id="GO:0008483">
    <property type="term" value="F:transaminase activity"/>
    <property type="evidence" value="ECO:0007669"/>
    <property type="project" value="InterPro"/>
</dbReference>
<comment type="similarity">
    <text evidence="3">Belongs to the class-III pyridoxal-phosphate-dependent aminotransferase family.</text>
</comment>
<proteinExistence type="inferred from homology"/>
<dbReference type="InterPro" id="IPR005814">
    <property type="entry name" value="Aminotrans_3"/>
</dbReference>
<dbReference type="InterPro" id="IPR015424">
    <property type="entry name" value="PyrdxlP-dep_Trfase"/>
</dbReference>
<dbReference type="InterPro" id="IPR015422">
    <property type="entry name" value="PyrdxlP-dep_Trfase_small"/>
</dbReference>
<dbReference type="EMBL" id="LR792683">
    <property type="protein sequence ID" value="CAB3391773.1"/>
    <property type="molecule type" value="Genomic_DNA"/>
</dbReference>
<dbReference type="Gene3D" id="3.40.640.10">
    <property type="entry name" value="Type I PLP-dependent aspartate aminotransferase-like (Major domain)"/>
    <property type="match status" value="1"/>
</dbReference>
<evidence type="ECO:0000313" key="4">
    <source>
        <dbReference type="EMBL" id="CAB3391773.1"/>
    </source>
</evidence>
<organism evidence="4 5">
    <name type="scientific">Kyrpidia spormannii</name>
    <dbReference type="NCBI Taxonomy" id="2055160"/>
    <lineage>
        <taxon>Bacteria</taxon>
        <taxon>Bacillati</taxon>
        <taxon>Bacillota</taxon>
        <taxon>Bacilli</taxon>
        <taxon>Bacillales</taxon>
        <taxon>Alicyclobacillaceae</taxon>
        <taxon>Kyrpidia</taxon>
    </lineage>
</organism>
<name>A0A6F9E5J1_9BACL</name>
<dbReference type="GO" id="GO:0030170">
    <property type="term" value="F:pyridoxal phosphate binding"/>
    <property type="evidence" value="ECO:0007669"/>
    <property type="project" value="InterPro"/>
</dbReference>
<dbReference type="RefSeq" id="WP_232059627.1">
    <property type="nucleotide sequence ID" value="NZ_CP047971.1"/>
</dbReference>
<dbReference type="Gene3D" id="3.90.1150.10">
    <property type="entry name" value="Aspartate Aminotransferase, domain 1"/>
    <property type="match status" value="1"/>
</dbReference>
<dbReference type="InterPro" id="IPR015421">
    <property type="entry name" value="PyrdxlP-dep_Trfase_major"/>
</dbReference>
<dbReference type="CDD" id="cd00610">
    <property type="entry name" value="OAT_like"/>
    <property type="match status" value="1"/>
</dbReference>
<dbReference type="PANTHER" id="PTHR43713">
    <property type="entry name" value="GLUTAMATE-1-SEMIALDEHYDE 2,1-AMINOMUTASE"/>
    <property type="match status" value="1"/>
</dbReference>
<gene>
    <name evidence="4" type="ORF">COOX1_1078</name>
</gene>
<evidence type="ECO:0000256" key="1">
    <source>
        <dbReference type="ARBA" id="ARBA00001933"/>
    </source>
</evidence>
<evidence type="ECO:0000313" key="5">
    <source>
        <dbReference type="Proteomes" id="UP000502196"/>
    </source>
</evidence>
<dbReference type="PANTHER" id="PTHR43713:SF3">
    <property type="entry name" value="GLUTAMATE-1-SEMIALDEHYDE 2,1-AMINOMUTASE 1, CHLOROPLASTIC-RELATED"/>
    <property type="match status" value="1"/>
</dbReference>
<sequence>MELLKDLQQRYRQRYPASAALYDEAVAQTPGGVHGNLRHYPPFPLSFKRAEGARMIDVDGYTYTDYFLSYGSLILGHGHPSVREAVEKVWQIQGTSSFGTPHPMESEMVKVLREFYPSFESVRLTNSGLEATLLAVRLALAYTGRTHLAKFQGHYHGSHDQVLLNIHIDPRSREPIPVADSFGLPDYVKEHTVVLPFGDWESCEPLLERHKNHMGAVILEPMMGGYVPAPTGLVQNLRRWTQENNIPLIFDEVKTGFRVSLGGAQEYYGVKPDLTTLGKVVGGGFPIGVVGGKQEILSLCSPLRSQQPLFHSGTYNGNPMSLAAGLATMRQLSQPGYFDTIVENTRKLREGIEQLSEHYRAGWTTLGVGTIFNLVESGEPPLSKASGDGRLRRLQLDYLLMERGVFSKPMNRFSLSGVHEAQDIENTLKAFEQAFAALAYVKP</sequence>